<dbReference type="VEuPathDB" id="FungiDB:PHYBLDRAFT_160916"/>
<organism evidence="2 3">
    <name type="scientific">Phycomyces blakesleeanus (strain ATCC 8743b / DSM 1359 / FGSC 10004 / NBRC 33097 / NRRL 1555)</name>
    <dbReference type="NCBI Taxonomy" id="763407"/>
    <lineage>
        <taxon>Eukaryota</taxon>
        <taxon>Fungi</taxon>
        <taxon>Fungi incertae sedis</taxon>
        <taxon>Mucoromycota</taxon>
        <taxon>Mucoromycotina</taxon>
        <taxon>Mucoromycetes</taxon>
        <taxon>Mucorales</taxon>
        <taxon>Phycomycetaceae</taxon>
        <taxon>Phycomyces</taxon>
    </lineage>
</organism>
<dbReference type="EMBL" id="KV440971">
    <property type="protein sequence ID" value="OAD80265.1"/>
    <property type="molecule type" value="Genomic_DNA"/>
</dbReference>
<reference evidence="3" key="1">
    <citation type="submission" date="2015-06" db="EMBL/GenBank/DDBJ databases">
        <title>Expansion of signal transduction pathways in fungi by whole-genome duplication.</title>
        <authorList>
            <consortium name="DOE Joint Genome Institute"/>
            <person name="Corrochano L.M."/>
            <person name="Kuo A."/>
            <person name="Marcet-Houben M."/>
            <person name="Polaino S."/>
            <person name="Salamov A."/>
            <person name="Villalobos J.M."/>
            <person name="Alvarez M.I."/>
            <person name="Avalos J."/>
            <person name="Benito E.P."/>
            <person name="Benoit I."/>
            <person name="Burger G."/>
            <person name="Camino L.P."/>
            <person name="Canovas D."/>
            <person name="Cerda-Olmedo E."/>
            <person name="Cheng J.-F."/>
            <person name="Dominguez A."/>
            <person name="Elias M."/>
            <person name="Eslava A.P."/>
            <person name="Glaser F."/>
            <person name="Grimwood J."/>
            <person name="Gutierrez G."/>
            <person name="Heitman J."/>
            <person name="Henrissat B."/>
            <person name="Iturriaga E.A."/>
            <person name="Lang B.F."/>
            <person name="Lavin J.L."/>
            <person name="Lee S."/>
            <person name="Li W."/>
            <person name="Lindquist E."/>
            <person name="Lopez-Garcia S."/>
            <person name="Luque E.M."/>
            <person name="Marcos A.T."/>
            <person name="Martin J."/>
            <person name="McCluskey K."/>
            <person name="Medina H.R."/>
            <person name="Miralles-Duran A."/>
            <person name="Miyazaki A."/>
            <person name="Munoz-Torres E."/>
            <person name="Oguiza J.A."/>
            <person name="Ohm R."/>
            <person name="Olmedo M."/>
            <person name="Orejas M."/>
            <person name="Ortiz-Castellanos L."/>
            <person name="Pisabarro A.G."/>
            <person name="Rodriguez-Romero J."/>
            <person name="Ruiz-Herrera J."/>
            <person name="Ruiz-Vazquez R."/>
            <person name="Sanz C."/>
            <person name="Schackwitz W."/>
            <person name="Schmutz J."/>
            <person name="Shahriari M."/>
            <person name="Shelest E."/>
            <person name="Silva-Franco F."/>
            <person name="Soanes D."/>
            <person name="Syed K."/>
            <person name="Tagua V.G."/>
            <person name="Talbot N.J."/>
            <person name="Thon M."/>
            <person name="De vries R.P."/>
            <person name="Wiebenga A."/>
            <person name="Yadav J.S."/>
            <person name="Braun E.L."/>
            <person name="Baker S."/>
            <person name="Garre V."/>
            <person name="Horwitz B."/>
            <person name="Torres-Martinez S."/>
            <person name="Idnurm A."/>
            <person name="Herrera-Estrella A."/>
            <person name="Gabaldon T."/>
            <person name="Grigoriev I.V."/>
        </authorList>
    </citation>
    <scope>NUCLEOTIDE SEQUENCE [LARGE SCALE GENOMIC DNA]</scope>
    <source>
        <strain evidence="3">NRRL 1555(-)</strain>
    </source>
</reference>
<sequence length="349" mass="39751">MKADLHLSDYKNINNNTMAIQRRQLALRPVEITNEQLMEILSTLKTNMTAMGTNMAADMSIVQEQIGTVEDTLLNMNSRIGVLATSSTETITAIDSLSRAPLVSPTNTMANVSQPAFNAPSEFSKKASNDVYAHIRNLMWDPKLKTRNQADILANESKPRWNTNVFFYKSPNKELVVRLLENLKRKFTHEGFREADLRARLHKNFTSRVSKARKTEEEIKATNTRSRRAGRARDNHTRRLLAYTDNKEAIDLQMKRDCDFTMQMAAMSDGESADEDFENRTKSIVKIVRPGWRSDEFNTLIKLVDEYVIEAMGSSASQMKERVFTSVSNTAVPDDITPKFPQWALRDGY</sequence>
<dbReference type="RefSeq" id="XP_018298305.1">
    <property type="nucleotide sequence ID" value="XM_018434304.1"/>
</dbReference>
<feature type="region of interest" description="Disordered" evidence="1">
    <location>
        <begin position="212"/>
        <end position="233"/>
    </location>
</feature>
<evidence type="ECO:0000313" key="2">
    <source>
        <dbReference type="EMBL" id="OAD80265.1"/>
    </source>
</evidence>
<name>A0A162YEW4_PHYB8</name>
<gene>
    <name evidence="2" type="ORF">PHYBLDRAFT_160916</name>
</gene>
<evidence type="ECO:0000256" key="1">
    <source>
        <dbReference type="SAM" id="MobiDB-lite"/>
    </source>
</evidence>
<keyword evidence="3" id="KW-1185">Reference proteome</keyword>
<dbReference type="AlphaFoldDB" id="A0A162YEW4"/>
<dbReference type="Proteomes" id="UP000077315">
    <property type="component" value="Unassembled WGS sequence"/>
</dbReference>
<evidence type="ECO:0000313" key="3">
    <source>
        <dbReference type="Proteomes" id="UP000077315"/>
    </source>
</evidence>
<dbReference type="GeneID" id="28995210"/>
<dbReference type="InParanoid" id="A0A162YEW4"/>
<protein>
    <submittedName>
        <fullName evidence="2">Uncharacterized protein</fullName>
    </submittedName>
</protein>
<accession>A0A162YEW4</accession>
<proteinExistence type="predicted"/>